<keyword evidence="2" id="KW-1133">Transmembrane helix</keyword>
<feature type="region of interest" description="Disordered" evidence="1">
    <location>
        <begin position="44"/>
        <end position="79"/>
    </location>
</feature>
<keyword evidence="2" id="KW-0472">Membrane</keyword>
<dbReference type="STRING" id="1448308.A0A2T2N3C7"/>
<proteinExistence type="predicted"/>
<dbReference type="OrthoDB" id="443318at2759"/>
<evidence type="ECO:0000313" key="3">
    <source>
        <dbReference type="EMBL" id="PSN59937.1"/>
    </source>
</evidence>
<dbReference type="Gene3D" id="3.40.50.12670">
    <property type="match status" value="1"/>
</dbReference>
<dbReference type="AlphaFoldDB" id="A0A2T2N3C7"/>
<feature type="non-terminal residue" evidence="3">
    <location>
        <position position="1"/>
    </location>
</feature>
<evidence type="ECO:0000256" key="2">
    <source>
        <dbReference type="SAM" id="Phobius"/>
    </source>
</evidence>
<evidence type="ECO:0000313" key="4">
    <source>
        <dbReference type="Proteomes" id="UP000240883"/>
    </source>
</evidence>
<reference evidence="3 4" key="1">
    <citation type="journal article" date="2018" name="Front. Microbiol.">
        <title>Genome-Wide Analysis of Corynespora cassiicola Leaf Fall Disease Putative Effectors.</title>
        <authorList>
            <person name="Lopez D."/>
            <person name="Ribeiro S."/>
            <person name="Label P."/>
            <person name="Fumanal B."/>
            <person name="Venisse J.S."/>
            <person name="Kohler A."/>
            <person name="de Oliveira R.R."/>
            <person name="Labutti K."/>
            <person name="Lipzen A."/>
            <person name="Lail K."/>
            <person name="Bauer D."/>
            <person name="Ohm R.A."/>
            <person name="Barry K.W."/>
            <person name="Spatafora J."/>
            <person name="Grigoriev I.V."/>
            <person name="Martin F.M."/>
            <person name="Pujade-Renaud V."/>
        </authorList>
    </citation>
    <scope>NUCLEOTIDE SEQUENCE [LARGE SCALE GENOMIC DNA]</scope>
    <source>
        <strain evidence="3 4">Philippines</strain>
    </source>
</reference>
<keyword evidence="2" id="KW-0812">Transmembrane</keyword>
<protein>
    <submittedName>
        <fullName evidence="3">Uncharacterized protein</fullName>
    </submittedName>
</protein>
<dbReference type="EMBL" id="KZ678152">
    <property type="protein sequence ID" value="PSN59937.1"/>
    <property type="molecule type" value="Genomic_DNA"/>
</dbReference>
<accession>A0A2T2N3C7</accession>
<feature type="transmembrane region" description="Helical" evidence="2">
    <location>
        <begin position="94"/>
        <end position="111"/>
    </location>
</feature>
<evidence type="ECO:0000256" key="1">
    <source>
        <dbReference type="SAM" id="MobiDB-lite"/>
    </source>
</evidence>
<name>A0A2T2N3C7_CORCC</name>
<sequence>GAYQEAKNLTHVIFYSSSHIVPFDYPERTLDMLGRFVSVNINSIGSKPSDSRINGEKGSSAGAEAHLNAANVQEDKTEEVKKVERKAYPRSGEVAPVAAILAIGLWSYLTWRKRRRRVSYKSVTTREMEGEDARESLMNLEGFRS</sequence>
<dbReference type="SUPFAM" id="SSF53474">
    <property type="entry name" value="alpha/beta-Hydrolases"/>
    <property type="match status" value="1"/>
</dbReference>
<gene>
    <name evidence="3" type="ORF">BS50DRAFT_507539</name>
</gene>
<keyword evidence="4" id="KW-1185">Reference proteome</keyword>
<organism evidence="3 4">
    <name type="scientific">Corynespora cassiicola Philippines</name>
    <dbReference type="NCBI Taxonomy" id="1448308"/>
    <lineage>
        <taxon>Eukaryota</taxon>
        <taxon>Fungi</taxon>
        <taxon>Dikarya</taxon>
        <taxon>Ascomycota</taxon>
        <taxon>Pezizomycotina</taxon>
        <taxon>Dothideomycetes</taxon>
        <taxon>Pleosporomycetidae</taxon>
        <taxon>Pleosporales</taxon>
        <taxon>Corynesporascaceae</taxon>
        <taxon>Corynespora</taxon>
    </lineage>
</organism>
<dbReference type="Proteomes" id="UP000240883">
    <property type="component" value="Unassembled WGS sequence"/>
</dbReference>
<dbReference type="InterPro" id="IPR029058">
    <property type="entry name" value="AB_hydrolase_fold"/>
</dbReference>